<gene>
    <name evidence="2" type="ORF">SCLAV_3247</name>
</gene>
<name>B5GNZ4_STRCL</name>
<evidence type="ECO:0000256" key="1">
    <source>
        <dbReference type="SAM" id="MobiDB-lite"/>
    </source>
</evidence>
<dbReference type="EMBL" id="CM000913">
    <property type="protein sequence ID" value="EFG08318.1"/>
    <property type="molecule type" value="Genomic_DNA"/>
</dbReference>
<dbReference type="Proteomes" id="UP000002357">
    <property type="component" value="Chromosome"/>
</dbReference>
<dbReference type="AlphaFoldDB" id="B5GNZ4"/>
<accession>B5GNZ4</accession>
<feature type="compositionally biased region" description="Gly residues" evidence="1">
    <location>
        <begin position="61"/>
        <end position="77"/>
    </location>
</feature>
<sequence>MWGPHPGDGVRTPHAFPGPDRCPRVRAAPAQTRVSPAADAGEPPDRRARDSAQRRVSPGTDMGGRRGPAGSGPGRAPGRGPVPGRSRTPREGPVLSKALALSLGEC</sequence>
<feature type="region of interest" description="Disordered" evidence="1">
    <location>
        <begin position="1"/>
        <end position="106"/>
    </location>
</feature>
<evidence type="ECO:0000313" key="2">
    <source>
        <dbReference type="EMBL" id="EFG08318.1"/>
    </source>
</evidence>
<protein>
    <submittedName>
        <fullName evidence="2">Uncharacterized protein</fullName>
    </submittedName>
</protein>
<proteinExistence type="predicted"/>
<evidence type="ECO:0000313" key="3">
    <source>
        <dbReference type="Proteomes" id="UP000002357"/>
    </source>
</evidence>
<keyword evidence="3" id="KW-1185">Reference proteome</keyword>
<feature type="compositionally biased region" description="Basic and acidic residues" evidence="1">
    <location>
        <begin position="43"/>
        <end position="53"/>
    </location>
</feature>
<reference evidence="2 3" key="1">
    <citation type="journal article" date="2010" name="Genome Biol. Evol.">
        <title>The sequence of a 1.8-mb bacterial linear plasmid reveals a rich evolutionary reservoir of secondary metabolic pathways.</title>
        <authorList>
            <person name="Medema M.H."/>
            <person name="Trefzer A."/>
            <person name="Kovalchuk A."/>
            <person name="van den Berg M."/>
            <person name="Mueller U."/>
            <person name="Heijne W."/>
            <person name="Wu L."/>
            <person name="Alam M.T."/>
            <person name="Ronning C.M."/>
            <person name="Nierman W.C."/>
            <person name="Bovenberg R.A.L."/>
            <person name="Breitling R."/>
            <person name="Takano E."/>
        </authorList>
    </citation>
    <scope>NUCLEOTIDE SEQUENCE [LARGE SCALE GENOMIC DNA]</scope>
    <source>
        <strain evidence="3">ATCC 27064 / DSM 738 / JCM 4710 / NBRC 13307 / NCIMB 12785 / NRRL 3585 / VKM Ac-602</strain>
    </source>
</reference>
<organism evidence="2 3">
    <name type="scientific">Streptomyces clavuligerus</name>
    <dbReference type="NCBI Taxonomy" id="1901"/>
    <lineage>
        <taxon>Bacteria</taxon>
        <taxon>Bacillati</taxon>
        <taxon>Actinomycetota</taxon>
        <taxon>Actinomycetes</taxon>
        <taxon>Kitasatosporales</taxon>
        <taxon>Streptomycetaceae</taxon>
        <taxon>Streptomyces</taxon>
    </lineage>
</organism>